<dbReference type="SMART" id="SM00248">
    <property type="entry name" value="ANK"/>
    <property type="match status" value="5"/>
</dbReference>
<name>A0AAN7GP77_9PEZI</name>
<feature type="domain" description="GPI inositol-deacylase winged helix" evidence="3">
    <location>
        <begin position="341"/>
        <end position="429"/>
    </location>
</feature>
<accession>A0AAN7GP77</accession>
<feature type="repeat" description="ANK" evidence="2">
    <location>
        <begin position="611"/>
        <end position="643"/>
    </location>
</feature>
<evidence type="ECO:0000256" key="2">
    <source>
        <dbReference type="PROSITE-ProRule" id="PRU00023"/>
    </source>
</evidence>
<organism evidence="6 7">
    <name type="scientific">Podospora fimiseda</name>
    <dbReference type="NCBI Taxonomy" id="252190"/>
    <lineage>
        <taxon>Eukaryota</taxon>
        <taxon>Fungi</taxon>
        <taxon>Dikarya</taxon>
        <taxon>Ascomycota</taxon>
        <taxon>Pezizomycotina</taxon>
        <taxon>Sordariomycetes</taxon>
        <taxon>Sordariomycetidae</taxon>
        <taxon>Sordariales</taxon>
        <taxon>Podosporaceae</taxon>
        <taxon>Podospora</taxon>
    </lineage>
</organism>
<dbReference type="SUPFAM" id="SSF48403">
    <property type="entry name" value="Ankyrin repeat"/>
    <property type="match status" value="1"/>
</dbReference>
<reference evidence="6" key="2">
    <citation type="submission" date="2023-05" db="EMBL/GenBank/DDBJ databases">
        <authorList>
            <consortium name="Lawrence Berkeley National Laboratory"/>
            <person name="Steindorff A."/>
            <person name="Hensen N."/>
            <person name="Bonometti L."/>
            <person name="Westerberg I."/>
            <person name="Brannstrom I.O."/>
            <person name="Guillou S."/>
            <person name="Cros-Aarteil S."/>
            <person name="Calhoun S."/>
            <person name="Haridas S."/>
            <person name="Kuo A."/>
            <person name="Mondo S."/>
            <person name="Pangilinan J."/>
            <person name="Riley R."/>
            <person name="Labutti K."/>
            <person name="Andreopoulos B."/>
            <person name="Lipzen A."/>
            <person name="Chen C."/>
            <person name="Yanf M."/>
            <person name="Daum C."/>
            <person name="Ng V."/>
            <person name="Clum A."/>
            <person name="Ohm R."/>
            <person name="Martin F."/>
            <person name="Silar P."/>
            <person name="Natvig D."/>
            <person name="Lalanne C."/>
            <person name="Gautier V."/>
            <person name="Ament-Velasquez S.L."/>
            <person name="Kruys A."/>
            <person name="Hutchinson M.I."/>
            <person name="Powell A.J."/>
            <person name="Barry K."/>
            <person name="Miller A.N."/>
            <person name="Grigoriev I.V."/>
            <person name="Debuchy R."/>
            <person name="Gladieux P."/>
            <person name="Thoren M.H."/>
            <person name="Johannesson H."/>
        </authorList>
    </citation>
    <scope>NUCLEOTIDE SEQUENCE</scope>
    <source>
        <strain evidence="6">CBS 990.96</strain>
    </source>
</reference>
<dbReference type="PROSITE" id="PS50088">
    <property type="entry name" value="ANK_REPEAT"/>
    <property type="match status" value="5"/>
</dbReference>
<dbReference type="PRINTS" id="PR01415">
    <property type="entry name" value="ANKYRIN"/>
</dbReference>
<gene>
    <name evidence="6" type="ORF">QBC38DRAFT_45252</name>
</gene>
<dbReference type="Pfam" id="PF23239">
    <property type="entry name" value="DUF7069"/>
    <property type="match status" value="1"/>
</dbReference>
<dbReference type="Pfam" id="PF13606">
    <property type="entry name" value="Ank_3"/>
    <property type="match status" value="1"/>
</dbReference>
<feature type="domain" description="DUF7069" evidence="4">
    <location>
        <begin position="263"/>
        <end position="330"/>
    </location>
</feature>
<dbReference type="InterPro" id="IPR036770">
    <property type="entry name" value="Ankyrin_rpt-contain_sf"/>
</dbReference>
<dbReference type="AlphaFoldDB" id="A0AAN7GP77"/>
<evidence type="ECO:0000313" key="6">
    <source>
        <dbReference type="EMBL" id="KAK4223637.1"/>
    </source>
</evidence>
<comment type="caution">
    <text evidence="6">The sequence shown here is derived from an EMBL/GenBank/DDBJ whole genome shotgun (WGS) entry which is preliminary data.</text>
</comment>
<dbReference type="InterPro" id="IPR027417">
    <property type="entry name" value="P-loop_NTPase"/>
</dbReference>
<dbReference type="Pfam" id="PF24883">
    <property type="entry name" value="NPHP3_N"/>
    <property type="match status" value="1"/>
</dbReference>
<dbReference type="Proteomes" id="UP001301958">
    <property type="component" value="Unassembled WGS sequence"/>
</dbReference>
<sequence length="735" mass="83434">MLTYAMITGLQKVAEAHRDIAQKQLEIQQDEVKQKLSDKQKECLQLFCLTEGAKNITYEWYKDRVEDRVEGTCMWFLEHGHFQEWLKRESGPLLVSADPGCGKSVLAKHLIDYALPRSATICYFFFKDQDQNTVRQALCALLHQLFSQKPSLIQHAMKQFEKDGPRLTSSTRSLWAVLGDAMHDPQAGSVIIILDALDECAESELEDLMRNVERQLHSNRLNHGKLKYLLTSRPYEQIVSKFRCLLEAFPRIHIPGEEESETISREINRVIQYRVERLAREQGLSSNVKGHLAAQLLRLTHRTYLWVYLVFDYLKESFKKTQEGIDSAIETLPKNVNQAYERILNKSKESLMVRKALAIILAAGRPLTVPEMNVAVNIDESSQAIHNIDMEEEEDFKSRLRSWCGLFVSIHHGKIYFLHQTAREFLLANLPSSTTISTELQWHHSITIHQAHSVLAELCVRYLSIFDSDASLLADSTLQASRHVDSHTFLAYSATFWGLHFREACIGNNDATIAHLAVRISDPDSKVYSVWSKIYWKHRYMSIPRFPLVVASYFGHEAVVKLLLDKGADLESKDDRYSQTPLSWAAKNGHEAIVKLLLDKGAGLESKDKENGRTPLWWAAKNGQEAVVKLLLDKGADLESKDKENGRTPLWWAAKNGHEAVVKLLLDNGAGLESKDKENGRTPLWWAAKNGHEAVVKLLLNKGADLESKDKENGRTPLSWAANNGHEAVVTDSVI</sequence>
<dbReference type="Pfam" id="PF12796">
    <property type="entry name" value="Ank_2"/>
    <property type="match status" value="2"/>
</dbReference>
<dbReference type="SUPFAM" id="SSF52540">
    <property type="entry name" value="P-loop containing nucleoside triphosphate hydrolases"/>
    <property type="match status" value="1"/>
</dbReference>
<dbReference type="EMBL" id="MU865420">
    <property type="protein sequence ID" value="KAK4223637.1"/>
    <property type="molecule type" value="Genomic_DNA"/>
</dbReference>
<evidence type="ECO:0000259" key="4">
    <source>
        <dbReference type="Pfam" id="PF23239"/>
    </source>
</evidence>
<dbReference type="PANTHER" id="PTHR10039">
    <property type="entry name" value="AMELOGENIN"/>
    <property type="match status" value="1"/>
</dbReference>
<feature type="repeat" description="ANK" evidence="2">
    <location>
        <begin position="577"/>
        <end position="609"/>
    </location>
</feature>
<dbReference type="PANTHER" id="PTHR10039:SF14">
    <property type="entry name" value="NACHT DOMAIN-CONTAINING PROTEIN"/>
    <property type="match status" value="1"/>
</dbReference>
<dbReference type="InterPro" id="IPR056884">
    <property type="entry name" value="NPHP3-like_N"/>
</dbReference>
<keyword evidence="2" id="KW-0040">ANK repeat</keyword>
<dbReference type="Gene3D" id="1.25.40.20">
    <property type="entry name" value="Ankyrin repeat-containing domain"/>
    <property type="match status" value="3"/>
</dbReference>
<feature type="domain" description="Nephrocystin 3-like N-terminal" evidence="5">
    <location>
        <begin position="71"/>
        <end position="233"/>
    </location>
</feature>
<evidence type="ECO:0000259" key="3">
    <source>
        <dbReference type="Pfam" id="PF22939"/>
    </source>
</evidence>
<dbReference type="InterPro" id="IPR055497">
    <property type="entry name" value="DUF7069"/>
</dbReference>
<evidence type="ECO:0000313" key="7">
    <source>
        <dbReference type="Proteomes" id="UP001301958"/>
    </source>
</evidence>
<protein>
    <submittedName>
        <fullName evidence="6">Ankyrin repeat-containing domain protein</fullName>
    </submittedName>
</protein>
<reference evidence="6" key="1">
    <citation type="journal article" date="2023" name="Mol. Phylogenet. Evol.">
        <title>Genome-scale phylogeny and comparative genomics of the fungal order Sordariales.</title>
        <authorList>
            <person name="Hensen N."/>
            <person name="Bonometti L."/>
            <person name="Westerberg I."/>
            <person name="Brannstrom I.O."/>
            <person name="Guillou S."/>
            <person name="Cros-Aarteil S."/>
            <person name="Calhoun S."/>
            <person name="Haridas S."/>
            <person name="Kuo A."/>
            <person name="Mondo S."/>
            <person name="Pangilinan J."/>
            <person name="Riley R."/>
            <person name="LaButti K."/>
            <person name="Andreopoulos B."/>
            <person name="Lipzen A."/>
            <person name="Chen C."/>
            <person name="Yan M."/>
            <person name="Daum C."/>
            <person name="Ng V."/>
            <person name="Clum A."/>
            <person name="Steindorff A."/>
            <person name="Ohm R.A."/>
            <person name="Martin F."/>
            <person name="Silar P."/>
            <person name="Natvig D.O."/>
            <person name="Lalanne C."/>
            <person name="Gautier V."/>
            <person name="Ament-Velasquez S.L."/>
            <person name="Kruys A."/>
            <person name="Hutchinson M.I."/>
            <person name="Powell A.J."/>
            <person name="Barry K."/>
            <person name="Miller A.N."/>
            <person name="Grigoriev I.V."/>
            <person name="Debuchy R."/>
            <person name="Gladieux P."/>
            <person name="Hiltunen Thoren M."/>
            <person name="Johannesson H."/>
        </authorList>
    </citation>
    <scope>NUCLEOTIDE SEQUENCE</scope>
    <source>
        <strain evidence="6">CBS 990.96</strain>
    </source>
</reference>
<evidence type="ECO:0000259" key="5">
    <source>
        <dbReference type="Pfam" id="PF24883"/>
    </source>
</evidence>
<dbReference type="InterPro" id="IPR002110">
    <property type="entry name" value="Ankyrin_rpt"/>
</dbReference>
<keyword evidence="1" id="KW-0677">Repeat</keyword>
<feature type="repeat" description="ANK" evidence="2">
    <location>
        <begin position="679"/>
        <end position="711"/>
    </location>
</feature>
<proteinExistence type="predicted"/>
<dbReference type="Gene3D" id="3.40.50.300">
    <property type="entry name" value="P-loop containing nucleotide triphosphate hydrolases"/>
    <property type="match status" value="1"/>
</dbReference>
<feature type="repeat" description="ANK" evidence="2">
    <location>
        <begin position="543"/>
        <end position="575"/>
    </location>
</feature>
<evidence type="ECO:0000256" key="1">
    <source>
        <dbReference type="ARBA" id="ARBA00022737"/>
    </source>
</evidence>
<feature type="repeat" description="ANK" evidence="2">
    <location>
        <begin position="645"/>
        <end position="677"/>
    </location>
</feature>
<dbReference type="PROSITE" id="PS50297">
    <property type="entry name" value="ANK_REP_REGION"/>
    <property type="match status" value="5"/>
</dbReference>
<keyword evidence="7" id="KW-1185">Reference proteome</keyword>
<dbReference type="InterPro" id="IPR054471">
    <property type="entry name" value="GPIID_WHD"/>
</dbReference>
<dbReference type="Pfam" id="PF22939">
    <property type="entry name" value="WHD_GPIID"/>
    <property type="match status" value="1"/>
</dbReference>